<dbReference type="RefSeq" id="WP_323451380.1">
    <property type="nucleotide sequence ID" value="NZ_BSBI01000020.1"/>
</dbReference>
<sequence length="145" mass="15366">MISFRRTGVLVVIVMATVAGYTDSDRPAPGSSSTPSPSAVALTSPELRPGHRTIASGGPRRGDWDLGSVQLGKGVSWVNVNCVADTGTGRIELSVDTVGEFTIDCPSTEARISVNQLDLSEGRKGRFHIEAADSVRWMANIQVPD</sequence>
<protein>
    <recommendedName>
        <fullName evidence="4">Secreted protein</fullName>
    </recommendedName>
</protein>
<evidence type="ECO:0000313" key="2">
    <source>
        <dbReference type="EMBL" id="GLF99442.1"/>
    </source>
</evidence>
<feature type="compositionally biased region" description="Low complexity" evidence="1">
    <location>
        <begin position="27"/>
        <end position="45"/>
    </location>
</feature>
<reference evidence="2 3" key="1">
    <citation type="submission" date="2022-10" db="EMBL/GenBank/DDBJ databases">
        <title>Draft genome sequence of Streptomyces sp. YSPA8.</title>
        <authorList>
            <person name="Moriuchi R."/>
            <person name="Dohra H."/>
            <person name="Yamamura H."/>
            <person name="Kodani S."/>
        </authorList>
    </citation>
    <scope>NUCLEOTIDE SEQUENCE [LARGE SCALE GENOMIC DNA]</scope>
    <source>
        <strain evidence="2 3">YSPA8</strain>
    </source>
</reference>
<comment type="caution">
    <text evidence="2">The sequence shown here is derived from an EMBL/GenBank/DDBJ whole genome shotgun (WGS) entry which is preliminary data.</text>
</comment>
<evidence type="ECO:0000256" key="1">
    <source>
        <dbReference type="SAM" id="MobiDB-lite"/>
    </source>
</evidence>
<dbReference type="Proteomes" id="UP001291653">
    <property type="component" value="Unassembled WGS sequence"/>
</dbReference>
<name>A0ABQ5PA55_9ACTN</name>
<gene>
    <name evidence="2" type="ORF">SYYSPA8_34115</name>
</gene>
<evidence type="ECO:0008006" key="4">
    <source>
        <dbReference type="Google" id="ProtNLM"/>
    </source>
</evidence>
<proteinExistence type="predicted"/>
<accession>A0ABQ5PA55</accession>
<dbReference type="EMBL" id="BSBI01000020">
    <property type="protein sequence ID" value="GLF99442.1"/>
    <property type="molecule type" value="Genomic_DNA"/>
</dbReference>
<keyword evidence="3" id="KW-1185">Reference proteome</keyword>
<evidence type="ECO:0000313" key="3">
    <source>
        <dbReference type="Proteomes" id="UP001291653"/>
    </source>
</evidence>
<feature type="region of interest" description="Disordered" evidence="1">
    <location>
        <begin position="23"/>
        <end position="65"/>
    </location>
</feature>
<organism evidence="2 3">
    <name type="scientific">Streptomyces yaizuensis</name>
    <dbReference type="NCBI Taxonomy" id="2989713"/>
    <lineage>
        <taxon>Bacteria</taxon>
        <taxon>Bacillati</taxon>
        <taxon>Actinomycetota</taxon>
        <taxon>Actinomycetes</taxon>
        <taxon>Kitasatosporales</taxon>
        <taxon>Streptomycetaceae</taxon>
        <taxon>Streptomyces</taxon>
    </lineage>
</organism>